<evidence type="ECO:0000256" key="7">
    <source>
        <dbReference type="ARBA" id="ARBA00025043"/>
    </source>
</evidence>
<dbReference type="GO" id="GO:0005829">
    <property type="term" value="C:cytosol"/>
    <property type="evidence" value="ECO:0007669"/>
    <property type="project" value="TreeGrafter"/>
</dbReference>
<keyword evidence="10" id="KW-1185">Reference proteome</keyword>
<dbReference type="GO" id="GO:0002949">
    <property type="term" value="P:tRNA threonylcarbamoyladenosine modification"/>
    <property type="evidence" value="ECO:0007669"/>
    <property type="project" value="TreeGrafter"/>
</dbReference>
<dbReference type="Proteomes" id="UP000095728">
    <property type="component" value="Unassembled WGS sequence"/>
</dbReference>
<sequence>MIIPQFPELEITIKLFKNCPKESFPPIDSNFGIIDAANIYSSNVLYAAIYKAFIESKYLKMRTKNLNSEVLLSLYASTNIGEAFRQIGLNQNTTKNIITISITDKNSTSAIDQNINGGECVEFNDANLAEVRDVEKIKSIYKLNQELANDEHDLEDLIVNSIQLRGI</sequence>
<evidence type="ECO:0000256" key="4">
    <source>
        <dbReference type="ARBA" id="ARBA00016009"/>
    </source>
</evidence>
<dbReference type="GO" id="GO:0005634">
    <property type="term" value="C:nucleus"/>
    <property type="evidence" value="ECO:0007669"/>
    <property type="project" value="UniProtKB-SubCell"/>
</dbReference>
<gene>
    <name evidence="9" type="ORF">AWRI3579_g4149</name>
</gene>
<dbReference type="AlphaFoldDB" id="A0A1E5R222"/>
<reference evidence="10" key="1">
    <citation type="journal article" date="2016" name="Genome Announc.">
        <title>Genome sequences of three species of Hanseniaspora isolated from spontaneous wine fermentations.</title>
        <authorList>
            <person name="Sternes P.R."/>
            <person name="Lee D."/>
            <person name="Kutyna D.R."/>
            <person name="Borneman A.R."/>
        </authorList>
    </citation>
    <scope>NUCLEOTIDE SEQUENCE [LARGE SCALE GENOMIC DNA]</scope>
    <source>
        <strain evidence="10">AWRI3579</strain>
    </source>
</reference>
<dbReference type="PANTHER" id="PTHR15840">
    <property type="entry name" value="CGI-121 FAMILY MEMBER"/>
    <property type="match status" value="1"/>
</dbReference>
<comment type="similarity">
    <text evidence="2 8">Belongs to the CGI121/TPRKB family.</text>
</comment>
<keyword evidence="6 8" id="KW-0539">Nucleus</keyword>
<dbReference type="Gene3D" id="3.30.2380.10">
    <property type="entry name" value="CGI121/TPRKB"/>
    <property type="match status" value="1"/>
</dbReference>
<evidence type="ECO:0000313" key="9">
    <source>
        <dbReference type="EMBL" id="OEJ80955.1"/>
    </source>
</evidence>
<comment type="caution">
    <text evidence="9">The sequence shown here is derived from an EMBL/GenBank/DDBJ whole genome shotgun (WGS) entry which is preliminary data.</text>
</comment>
<comment type="subcellular location">
    <subcellularLocation>
        <location evidence="1">Nucleus</location>
    </subcellularLocation>
</comment>
<evidence type="ECO:0000256" key="8">
    <source>
        <dbReference type="RuleBase" id="RU004398"/>
    </source>
</evidence>
<dbReference type="InParanoid" id="A0A1E5R222"/>
<evidence type="ECO:0000256" key="3">
    <source>
        <dbReference type="ARBA" id="ARBA00015316"/>
    </source>
</evidence>
<accession>A0A1E5R222</accession>
<dbReference type="InterPro" id="IPR036504">
    <property type="entry name" value="CGI121/TPRKB_sf"/>
</dbReference>
<keyword evidence="5" id="KW-0819">tRNA processing</keyword>
<organism evidence="9 10">
    <name type="scientific">Hanseniaspora osmophila</name>
    <dbReference type="NCBI Taxonomy" id="56408"/>
    <lineage>
        <taxon>Eukaryota</taxon>
        <taxon>Fungi</taxon>
        <taxon>Dikarya</taxon>
        <taxon>Ascomycota</taxon>
        <taxon>Saccharomycotina</taxon>
        <taxon>Saccharomycetes</taxon>
        <taxon>Saccharomycodales</taxon>
        <taxon>Saccharomycodaceae</taxon>
        <taxon>Hanseniaspora</taxon>
    </lineage>
</organism>
<dbReference type="OrthoDB" id="329139at2759"/>
<dbReference type="FunCoup" id="A0A1E5R222">
    <property type="interactions" value="501"/>
</dbReference>
<evidence type="ECO:0000256" key="1">
    <source>
        <dbReference type="ARBA" id="ARBA00004123"/>
    </source>
</evidence>
<evidence type="ECO:0000313" key="10">
    <source>
        <dbReference type="Proteomes" id="UP000095728"/>
    </source>
</evidence>
<dbReference type="EMBL" id="LPNM01000011">
    <property type="protein sequence ID" value="OEJ80955.1"/>
    <property type="molecule type" value="Genomic_DNA"/>
</dbReference>
<dbReference type="PANTHER" id="PTHR15840:SF10">
    <property type="entry name" value="EKC_KEOPS COMPLEX SUBUNIT TPRKB"/>
    <property type="match status" value="1"/>
</dbReference>
<dbReference type="Pfam" id="PF08617">
    <property type="entry name" value="CGI-121"/>
    <property type="match status" value="1"/>
</dbReference>
<dbReference type="GO" id="GO:0000408">
    <property type="term" value="C:EKC/KEOPS complex"/>
    <property type="evidence" value="ECO:0007669"/>
    <property type="project" value="TreeGrafter"/>
</dbReference>
<proteinExistence type="inferred from homology"/>
<evidence type="ECO:0000256" key="2">
    <source>
        <dbReference type="ARBA" id="ARBA00005546"/>
    </source>
</evidence>
<dbReference type="SUPFAM" id="SSF143870">
    <property type="entry name" value="PF0523-like"/>
    <property type="match status" value="1"/>
</dbReference>
<dbReference type="STRING" id="56408.A0A1E5R222"/>
<dbReference type="InterPro" id="IPR013926">
    <property type="entry name" value="CGI121/TPRKB"/>
</dbReference>
<evidence type="ECO:0000256" key="5">
    <source>
        <dbReference type="ARBA" id="ARBA00022694"/>
    </source>
</evidence>
<name>A0A1E5R222_9ASCO</name>
<comment type="function">
    <text evidence="7">Component of the EKC/KEOPS complex that is required for the formation of a threonylcarbamoyl group on adenosine at position 37 (t(6)A37) in tRNAs that read codons beginning with adenine. The complex is probably involved in the transfer of the threonylcarbamoyl moiety of threonylcarbamoyl-AMP (TC-AMP) to the N6 group of A37. CGI121 acts as an allosteric effector that regulates the t(6)A activity of the complex. The EKC/KEOPS complex also promotes both telomere uncapping and telomere elongation. The complex is required for efficient recruitment of transcriptional coactivators. CGI121 is not required for tRNA modification.</text>
</comment>
<evidence type="ECO:0000256" key="6">
    <source>
        <dbReference type="ARBA" id="ARBA00023242"/>
    </source>
</evidence>
<protein>
    <recommendedName>
        <fullName evidence="4">EKC/KEOPS complex subunit CGI121</fullName>
    </recommendedName>
    <alternativeName>
        <fullName evidence="3">EKC/KEOPS complex subunit cgi121</fullName>
    </alternativeName>
</protein>